<dbReference type="RefSeq" id="WP_284362805.1">
    <property type="nucleotide sequence ID" value="NZ_BSNI01000002.1"/>
</dbReference>
<feature type="transmembrane region" description="Helical" evidence="5">
    <location>
        <begin position="158"/>
        <end position="180"/>
    </location>
</feature>
<evidence type="ECO:0000256" key="3">
    <source>
        <dbReference type="ARBA" id="ARBA00022989"/>
    </source>
</evidence>
<evidence type="ECO:0000256" key="5">
    <source>
        <dbReference type="SAM" id="Phobius"/>
    </source>
</evidence>
<evidence type="ECO:0000256" key="4">
    <source>
        <dbReference type="ARBA" id="ARBA00023136"/>
    </source>
</evidence>
<dbReference type="Proteomes" id="UP001161405">
    <property type="component" value="Unassembled WGS sequence"/>
</dbReference>
<dbReference type="PANTHER" id="PTHR23514">
    <property type="entry name" value="BYPASS OF STOP CODON PROTEIN 6"/>
    <property type="match status" value="1"/>
</dbReference>
<dbReference type="PANTHER" id="PTHR23514:SF13">
    <property type="entry name" value="INNER MEMBRANE PROTEIN YBJJ"/>
    <property type="match status" value="1"/>
</dbReference>
<sequence>MIKSQHRIYAIFFLFAFGLGSMLSRLADIQEQLQIQEGQLGLALMCSSFGMLIFLTLGAPLVERIGTKRTFIIGNIAMAALYILVASSSLYWVVIATIFLGGMAVGAMEISINVEADRLEAQIGRRIMNRCHGFWSFGFFAAALVGGFMRQFDVTPFMHMLIAFPIVALGTVFAVMGQTMAPEKADASADKPSMFARPTPFILALCAVSFGALIAEGAGIDWSVIYMRDSFEIAQFVESSSLIAFTFVMALIRFFADPVVEKFGTVIMARLSLGITIVGVALVGVAPTFWIAILGFMLLGMGSSIIYPLAVSAAARRQDRPSSINVASLAQTAFLVFFIGPASLGFIAESFGIRVALMAPLPLLVIGLIFAGILDESRFPATKKSVNLGA</sequence>
<feature type="transmembrane region" description="Helical" evidence="5">
    <location>
        <begin position="353"/>
        <end position="374"/>
    </location>
</feature>
<keyword evidence="3 5" id="KW-1133">Transmembrane helix</keyword>
<feature type="transmembrane region" description="Helical" evidence="5">
    <location>
        <begin position="201"/>
        <end position="227"/>
    </location>
</feature>
<keyword evidence="8" id="KW-1185">Reference proteome</keyword>
<organism evidence="7 8">
    <name type="scientific">Maritalea porphyrae</name>
    <dbReference type="NCBI Taxonomy" id="880732"/>
    <lineage>
        <taxon>Bacteria</taxon>
        <taxon>Pseudomonadati</taxon>
        <taxon>Pseudomonadota</taxon>
        <taxon>Alphaproteobacteria</taxon>
        <taxon>Hyphomicrobiales</taxon>
        <taxon>Devosiaceae</taxon>
        <taxon>Maritalea</taxon>
    </lineage>
</organism>
<dbReference type="Pfam" id="PF07690">
    <property type="entry name" value="MFS_1"/>
    <property type="match status" value="1"/>
</dbReference>
<feature type="transmembrane region" description="Helical" evidence="5">
    <location>
        <begin position="263"/>
        <end position="283"/>
    </location>
</feature>
<proteinExistence type="predicted"/>
<reference evidence="7" key="2">
    <citation type="submission" date="2023-01" db="EMBL/GenBank/DDBJ databases">
        <title>Draft genome sequence of Maritalea porphyrae strain NBRC 107169.</title>
        <authorList>
            <person name="Sun Q."/>
            <person name="Mori K."/>
        </authorList>
    </citation>
    <scope>NUCLEOTIDE SEQUENCE</scope>
    <source>
        <strain evidence="7">NBRC 107169</strain>
    </source>
</reference>
<feature type="transmembrane region" description="Helical" evidence="5">
    <location>
        <begin position="91"/>
        <end position="112"/>
    </location>
</feature>
<keyword evidence="4 5" id="KW-0472">Membrane</keyword>
<protein>
    <submittedName>
        <fullName evidence="7">MFS transporter</fullName>
    </submittedName>
</protein>
<dbReference type="InterPro" id="IPR036259">
    <property type="entry name" value="MFS_trans_sf"/>
</dbReference>
<name>A0ABQ5URN6_9HYPH</name>
<evidence type="ECO:0000259" key="6">
    <source>
        <dbReference type="PROSITE" id="PS50850"/>
    </source>
</evidence>
<dbReference type="Gene3D" id="1.20.1250.20">
    <property type="entry name" value="MFS general substrate transporter like domains"/>
    <property type="match status" value="2"/>
</dbReference>
<gene>
    <name evidence="7" type="ORF">GCM10007879_12340</name>
</gene>
<dbReference type="PROSITE" id="PS50850">
    <property type="entry name" value="MFS"/>
    <property type="match status" value="1"/>
</dbReference>
<comment type="caution">
    <text evidence="7">The sequence shown here is derived from an EMBL/GenBank/DDBJ whole genome shotgun (WGS) entry which is preliminary data.</text>
</comment>
<evidence type="ECO:0000256" key="2">
    <source>
        <dbReference type="ARBA" id="ARBA00022692"/>
    </source>
</evidence>
<dbReference type="InterPro" id="IPR051788">
    <property type="entry name" value="MFS_Transporter"/>
</dbReference>
<reference evidence="7" key="1">
    <citation type="journal article" date="2014" name="Int. J. Syst. Evol. Microbiol.">
        <title>Complete genome of a new Firmicutes species belonging to the dominant human colonic microbiota ('Ruminococcus bicirculans') reveals two chromosomes and a selective capacity to utilize plant glucans.</title>
        <authorList>
            <consortium name="NISC Comparative Sequencing Program"/>
            <person name="Wegmann U."/>
            <person name="Louis P."/>
            <person name="Goesmann A."/>
            <person name="Henrissat B."/>
            <person name="Duncan S.H."/>
            <person name="Flint H.J."/>
        </authorList>
    </citation>
    <scope>NUCLEOTIDE SEQUENCE</scope>
    <source>
        <strain evidence="7">NBRC 107169</strain>
    </source>
</reference>
<feature type="transmembrane region" description="Helical" evidence="5">
    <location>
        <begin position="289"/>
        <end position="314"/>
    </location>
</feature>
<feature type="transmembrane region" description="Helical" evidence="5">
    <location>
        <begin position="133"/>
        <end position="152"/>
    </location>
</feature>
<dbReference type="InterPro" id="IPR011701">
    <property type="entry name" value="MFS"/>
</dbReference>
<dbReference type="EMBL" id="BSNI01000002">
    <property type="protein sequence ID" value="GLQ16985.1"/>
    <property type="molecule type" value="Genomic_DNA"/>
</dbReference>
<feature type="domain" description="Major facilitator superfamily (MFS) profile" evidence="6">
    <location>
        <begin position="4"/>
        <end position="379"/>
    </location>
</feature>
<feature type="transmembrane region" description="Helical" evidence="5">
    <location>
        <begin position="42"/>
        <end position="62"/>
    </location>
</feature>
<feature type="transmembrane region" description="Helical" evidence="5">
    <location>
        <begin position="69"/>
        <end position="85"/>
    </location>
</feature>
<feature type="transmembrane region" description="Helical" evidence="5">
    <location>
        <begin position="233"/>
        <end position="256"/>
    </location>
</feature>
<dbReference type="CDD" id="cd17393">
    <property type="entry name" value="MFS_MosC_like"/>
    <property type="match status" value="1"/>
</dbReference>
<evidence type="ECO:0000256" key="1">
    <source>
        <dbReference type="ARBA" id="ARBA00004141"/>
    </source>
</evidence>
<accession>A0ABQ5URN6</accession>
<evidence type="ECO:0000313" key="7">
    <source>
        <dbReference type="EMBL" id="GLQ16985.1"/>
    </source>
</evidence>
<dbReference type="SUPFAM" id="SSF103473">
    <property type="entry name" value="MFS general substrate transporter"/>
    <property type="match status" value="1"/>
</dbReference>
<feature type="transmembrane region" description="Helical" evidence="5">
    <location>
        <begin position="326"/>
        <end position="347"/>
    </location>
</feature>
<keyword evidence="2 5" id="KW-0812">Transmembrane</keyword>
<dbReference type="InterPro" id="IPR020846">
    <property type="entry name" value="MFS_dom"/>
</dbReference>
<comment type="subcellular location">
    <subcellularLocation>
        <location evidence="1">Membrane</location>
        <topology evidence="1">Multi-pass membrane protein</topology>
    </subcellularLocation>
</comment>
<evidence type="ECO:0000313" key="8">
    <source>
        <dbReference type="Proteomes" id="UP001161405"/>
    </source>
</evidence>